<evidence type="ECO:0000313" key="8">
    <source>
        <dbReference type="EMBL" id="CAE2223429.1"/>
    </source>
</evidence>
<organism evidence="8">
    <name type="scientific">Odontella aurita</name>
    <dbReference type="NCBI Taxonomy" id="265563"/>
    <lineage>
        <taxon>Eukaryota</taxon>
        <taxon>Sar</taxon>
        <taxon>Stramenopiles</taxon>
        <taxon>Ochrophyta</taxon>
        <taxon>Bacillariophyta</taxon>
        <taxon>Mediophyceae</taxon>
        <taxon>Biddulphiophycidae</taxon>
        <taxon>Eupodiscales</taxon>
        <taxon>Odontellaceae</taxon>
        <taxon>Odontella</taxon>
    </lineage>
</organism>
<keyword evidence="2 6" id="KW-0812">Transmembrane</keyword>
<sequence length="551" mass="60314">MTPSYALGIFFIFLVSIIWAAASIVVQHLYRDMDFDSPFLLTYVSTSLFVLFLPTRLLWERRKKIGRWICFAFSSKDRSEYSAVDIDDNIDEDSFKEEEEKIIPWRNSHFDVLAEDEHSQVMPTAIGQTNPLPETVEMTNAKDSSGQVYEAVDDLGHEEILAASEGNNSKEGRTDAEIRENHLINEDLPFTPRPKISPGEFETKRSLHTNETSSSTFSVDSDTAIPTNPKMPHLLSHVDHICMALRIGPVWFLSNYFYNTSLAYTSISSSTVLASTGSLFTFLFAVTCGDEKVNLSKLAGVLLCFVGSVLTGLSDAKAAIDYDASRSFNETDFDKPTASLGDVAGDDSILLQSEPTLDNHKSLQLLGDLAGLISAIGYGTYTVLIRNLCPKDESRMSMQLLLGYVGAINGLVLLPVVIKLVFFDSCALPDDDSPSDNAGAGLDGASEESFSSFSPCERITMVVMAYLLGKAFFDNVLSDYLWARAVILTSATVATVGLGLTIPLAFFSDWFMGHSDVVSVRSVAGAVAVLFGFIFVNCGETIDKEGIAEEI</sequence>
<evidence type="ECO:0008006" key="10">
    <source>
        <dbReference type="Google" id="ProtNLM"/>
    </source>
</evidence>
<proteinExistence type="predicted"/>
<dbReference type="EMBL" id="HBKQ01013467">
    <property type="protein sequence ID" value="CAE2223429.1"/>
    <property type="molecule type" value="Transcribed_RNA"/>
</dbReference>
<feature type="transmembrane region" description="Helical" evidence="6">
    <location>
        <begin position="264"/>
        <end position="286"/>
    </location>
</feature>
<evidence type="ECO:0000256" key="6">
    <source>
        <dbReference type="SAM" id="Phobius"/>
    </source>
</evidence>
<comment type="subcellular location">
    <subcellularLocation>
        <location evidence="1">Membrane</location>
        <topology evidence="1">Multi-pass membrane protein</topology>
    </subcellularLocation>
</comment>
<keyword evidence="4 6" id="KW-0472">Membrane</keyword>
<feature type="compositionally biased region" description="Low complexity" evidence="5">
    <location>
        <begin position="212"/>
        <end position="222"/>
    </location>
</feature>
<dbReference type="Pfam" id="PF16913">
    <property type="entry name" value="PUNUT"/>
    <property type="match status" value="1"/>
</dbReference>
<evidence type="ECO:0000256" key="1">
    <source>
        <dbReference type="ARBA" id="ARBA00004141"/>
    </source>
</evidence>
<evidence type="ECO:0000256" key="2">
    <source>
        <dbReference type="ARBA" id="ARBA00022692"/>
    </source>
</evidence>
<evidence type="ECO:0000256" key="4">
    <source>
        <dbReference type="ARBA" id="ARBA00023136"/>
    </source>
</evidence>
<feature type="transmembrane region" description="Helical" evidence="6">
    <location>
        <begin position="38"/>
        <end position="59"/>
    </location>
</feature>
<feature type="transmembrane region" description="Helical" evidence="6">
    <location>
        <begin position="401"/>
        <end position="423"/>
    </location>
</feature>
<dbReference type="GO" id="GO:0016020">
    <property type="term" value="C:membrane"/>
    <property type="evidence" value="ECO:0007669"/>
    <property type="project" value="UniProtKB-SubCell"/>
</dbReference>
<keyword evidence="3 6" id="KW-1133">Transmembrane helix</keyword>
<evidence type="ECO:0000313" key="9">
    <source>
        <dbReference type="EMBL" id="CAE2223431.1"/>
    </source>
</evidence>
<dbReference type="AlphaFoldDB" id="A0A6U6DUY6"/>
<dbReference type="InterPro" id="IPR037185">
    <property type="entry name" value="EmrE-like"/>
</dbReference>
<feature type="transmembrane region" description="Helical" evidence="6">
    <location>
        <begin position="7"/>
        <end position="26"/>
    </location>
</feature>
<evidence type="ECO:0000256" key="3">
    <source>
        <dbReference type="ARBA" id="ARBA00022989"/>
    </source>
</evidence>
<feature type="transmembrane region" description="Helical" evidence="6">
    <location>
        <begin position="369"/>
        <end position="389"/>
    </location>
</feature>
<dbReference type="PANTHER" id="PTHR23051">
    <property type="entry name" value="SOLUTE CARRIER FAMILY 35, MEMBER F5"/>
    <property type="match status" value="1"/>
</dbReference>
<accession>A0A6U6DUY6</accession>
<dbReference type="EMBL" id="HBKQ01013466">
    <property type="protein sequence ID" value="CAE2223423.1"/>
    <property type="molecule type" value="Transcribed_RNA"/>
</dbReference>
<feature type="region of interest" description="Disordered" evidence="5">
    <location>
        <begin position="188"/>
        <end position="222"/>
    </location>
</feature>
<protein>
    <recommendedName>
        <fullName evidence="10">EamA domain-containing protein</fullName>
    </recommendedName>
</protein>
<evidence type="ECO:0000256" key="5">
    <source>
        <dbReference type="SAM" id="MobiDB-lite"/>
    </source>
</evidence>
<name>A0A6U6DUY6_9STRA</name>
<gene>
    <name evidence="7" type="ORF">OAUR00152_LOCUS9281</name>
    <name evidence="8" type="ORF">OAUR00152_LOCUS9282</name>
    <name evidence="9" type="ORF">OAUR00152_LOCUS9283</name>
</gene>
<evidence type="ECO:0000313" key="7">
    <source>
        <dbReference type="EMBL" id="CAE2223423.1"/>
    </source>
</evidence>
<reference evidence="8" key="1">
    <citation type="submission" date="2021-01" db="EMBL/GenBank/DDBJ databases">
        <authorList>
            <person name="Corre E."/>
            <person name="Pelletier E."/>
            <person name="Niang G."/>
            <person name="Scheremetjew M."/>
            <person name="Finn R."/>
            <person name="Kale V."/>
            <person name="Holt S."/>
            <person name="Cochrane G."/>
            <person name="Meng A."/>
            <person name="Brown T."/>
            <person name="Cohen L."/>
        </authorList>
    </citation>
    <scope>NUCLEOTIDE SEQUENCE</scope>
    <source>
        <strain evidence="8">Isolate 1302-5</strain>
    </source>
</reference>
<feature type="transmembrane region" description="Helical" evidence="6">
    <location>
        <begin position="481"/>
        <end position="506"/>
    </location>
</feature>
<feature type="transmembrane region" description="Helical" evidence="6">
    <location>
        <begin position="518"/>
        <end position="536"/>
    </location>
</feature>
<dbReference type="SUPFAM" id="SSF103481">
    <property type="entry name" value="Multidrug resistance efflux transporter EmrE"/>
    <property type="match status" value="2"/>
</dbReference>
<dbReference type="PANTHER" id="PTHR23051:SF0">
    <property type="entry name" value="SOLUTE CARRIER FAMILY 35 MEMBER F5"/>
    <property type="match status" value="1"/>
</dbReference>
<dbReference type="EMBL" id="HBKQ01013468">
    <property type="protein sequence ID" value="CAE2223431.1"/>
    <property type="molecule type" value="Transcribed_RNA"/>
</dbReference>